<feature type="compositionally biased region" description="Basic and acidic residues" evidence="1">
    <location>
        <begin position="808"/>
        <end position="817"/>
    </location>
</feature>
<protein>
    <submittedName>
        <fullName evidence="3">Histone deacetylase 5,Histone deacetylase 4,Histone deacetylase 6,Histone deacetylase 7,Histone deacetylase clr3,Polyamine deacetylase HDAC10</fullName>
    </submittedName>
</protein>
<dbReference type="AlphaFoldDB" id="A0A8S3R542"/>
<dbReference type="CDD" id="cd10002">
    <property type="entry name" value="HDAC10_HDAC6-dom1"/>
    <property type="match status" value="1"/>
</dbReference>
<evidence type="ECO:0000256" key="1">
    <source>
        <dbReference type="SAM" id="MobiDB-lite"/>
    </source>
</evidence>
<name>A0A8S3R542_MYTED</name>
<keyword evidence="4" id="KW-1185">Reference proteome</keyword>
<evidence type="ECO:0000313" key="3">
    <source>
        <dbReference type="EMBL" id="CAG2200108.1"/>
    </source>
</evidence>
<feature type="domain" description="Histone deacetylase" evidence="2">
    <location>
        <begin position="35"/>
        <end position="329"/>
    </location>
</feature>
<dbReference type="OrthoDB" id="424012at2759"/>
<dbReference type="GO" id="GO:0004407">
    <property type="term" value="F:histone deacetylase activity"/>
    <property type="evidence" value="ECO:0007669"/>
    <property type="project" value="TreeGrafter"/>
</dbReference>
<gene>
    <name evidence="3" type="ORF">MEDL_14789</name>
</gene>
<evidence type="ECO:0000313" key="4">
    <source>
        <dbReference type="Proteomes" id="UP000683360"/>
    </source>
</evidence>
<sequence>MEEEVDSDGQKYRTAVSYDEHMSSHFHSWKEDFTEKPERFTETIKRCKKYGLLERCKYVPSRLATEEEMMVYHTKELIDILEKSQFLPLEEMRKLSRLYDYLYFHKDIYNNARLALGCTIDLVEQVVTGKVLNGFAIVRPPGHHAMSNEFNGYCYLNNVATAAKLAIKNHGLKRILILDWDVHHGQGIQYCFYDNPNVLYVSMHKYLDGKEWPYLRESDYDHTGEGDGVGFNVNIPLNVIGCGNCDYMAVFHQIILPIAYEFDPELVIVSAGFDAALGCPEGEMEVTPVCFAHFVNLISSLAGGKLCLVLEGGYCIDTLAEGVALSLKTLLGDPCPMLEPLETPHPRTRESILNVIKTLRPHWRCLQFQGQLSDSVVSEFKGVLDWPPQRDVKFYTNERPRTFSLSQECYNPEYLDAEEELKLRVAELMKKPLQPCAPNKVCLGYSEQSLLHKDISSGGFEECPERLQHLCKTLKNKGIWDRCLITPEEKPDDELSIAHSPDFIRQLKKIETMEEDALIKYQSSFKSVYFCQDSFTAASWSVGTLLSVVDDVLTGQCQSGVALIRPPGHHAEANTTMGFCMFNNVGIAAKYAQQKHNVNRIVIIDWDIHHGNALQTLFYDDTSVLYISLHRFDKGSFYPYGGEGYHKCVGGKSAQGYNVNIAWNDEPKGDADYVAAFQNVILPLCYEFSPDLVLVAAGFDGAKGDNLGNYRLSPELFGHMTSMLKGLAHGKIILALEGGYNLDMTSESMAYCISTLLGDPLPSLSSMIPSQSAVTSICDTIDIQSEFWKSLQYRVDLPTEKQLEIIKEQKENSMREFEEQENEDKEEDKD</sequence>
<reference evidence="3" key="1">
    <citation type="submission" date="2021-03" db="EMBL/GenBank/DDBJ databases">
        <authorList>
            <person name="Bekaert M."/>
        </authorList>
    </citation>
    <scope>NUCLEOTIDE SEQUENCE</scope>
</reference>
<dbReference type="GO" id="GO:0040029">
    <property type="term" value="P:epigenetic regulation of gene expression"/>
    <property type="evidence" value="ECO:0007669"/>
    <property type="project" value="TreeGrafter"/>
</dbReference>
<comment type="caution">
    <text evidence="3">The sequence shown here is derived from an EMBL/GenBank/DDBJ whole genome shotgun (WGS) entry which is preliminary data.</text>
</comment>
<accession>A0A8S3R542</accession>
<dbReference type="Proteomes" id="UP000683360">
    <property type="component" value="Unassembled WGS sequence"/>
</dbReference>
<dbReference type="PRINTS" id="PR01270">
    <property type="entry name" value="HDASUPER"/>
</dbReference>
<proteinExistence type="predicted"/>
<dbReference type="SUPFAM" id="SSF52768">
    <property type="entry name" value="Arginase/deacetylase"/>
    <property type="match status" value="2"/>
</dbReference>
<dbReference type="Gene3D" id="3.40.800.20">
    <property type="entry name" value="Histone deacetylase domain"/>
    <property type="match status" value="2"/>
</dbReference>
<dbReference type="InterPro" id="IPR023801">
    <property type="entry name" value="His_deacetylse_dom"/>
</dbReference>
<feature type="compositionally biased region" description="Acidic residues" evidence="1">
    <location>
        <begin position="818"/>
        <end position="830"/>
    </location>
</feature>
<dbReference type="InterPro" id="IPR000286">
    <property type="entry name" value="HDACs"/>
</dbReference>
<dbReference type="InterPro" id="IPR037138">
    <property type="entry name" value="His_deacetylse_dom_sf"/>
</dbReference>
<dbReference type="InterPro" id="IPR023696">
    <property type="entry name" value="Ureohydrolase_dom_sf"/>
</dbReference>
<organism evidence="3 4">
    <name type="scientific">Mytilus edulis</name>
    <name type="common">Blue mussel</name>
    <dbReference type="NCBI Taxonomy" id="6550"/>
    <lineage>
        <taxon>Eukaryota</taxon>
        <taxon>Metazoa</taxon>
        <taxon>Spiralia</taxon>
        <taxon>Lophotrochozoa</taxon>
        <taxon>Mollusca</taxon>
        <taxon>Bivalvia</taxon>
        <taxon>Autobranchia</taxon>
        <taxon>Pteriomorphia</taxon>
        <taxon>Mytilida</taxon>
        <taxon>Mytiloidea</taxon>
        <taxon>Mytilidae</taxon>
        <taxon>Mytilinae</taxon>
        <taxon>Mytilus</taxon>
    </lineage>
</organism>
<feature type="domain" description="Histone deacetylase" evidence="2">
    <location>
        <begin position="462"/>
        <end position="755"/>
    </location>
</feature>
<dbReference type="EMBL" id="CAJPWZ010000731">
    <property type="protein sequence ID" value="CAG2200108.1"/>
    <property type="molecule type" value="Genomic_DNA"/>
</dbReference>
<evidence type="ECO:0000259" key="2">
    <source>
        <dbReference type="Pfam" id="PF00850"/>
    </source>
</evidence>
<dbReference type="PANTHER" id="PTHR10625:SF38">
    <property type="entry name" value="HISTONE DEACETYLASE 6, ISOFORM G"/>
    <property type="match status" value="1"/>
</dbReference>
<dbReference type="PANTHER" id="PTHR10625">
    <property type="entry name" value="HISTONE DEACETYLASE HDAC1-RELATED"/>
    <property type="match status" value="1"/>
</dbReference>
<dbReference type="Pfam" id="PF00850">
    <property type="entry name" value="Hist_deacetyl"/>
    <property type="match status" value="2"/>
</dbReference>
<dbReference type="GO" id="GO:0000118">
    <property type="term" value="C:histone deacetylase complex"/>
    <property type="evidence" value="ECO:0007669"/>
    <property type="project" value="TreeGrafter"/>
</dbReference>
<feature type="region of interest" description="Disordered" evidence="1">
    <location>
        <begin position="808"/>
        <end position="830"/>
    </location>
</feature>